<organism evidence="1 2">
    <name type="scientific">Endocarpon pusillum</name>
    <dbReference type="NCBI Taxonomy" id="364733"/>
    <lineage>
        <taxon>Eukaryota</taxon>
        <taxon>Fungi</taxon>
        <taxon>Dikarya</taxon>
        <taxon>Ascomycota</taxon>
        <taxon>Pezizomycotina</taxon>
        <taxon>Eurotiomycetes</taxon>
        <taxon>Chaetothyriomycetidae</taxon>
        <taxon>Verrucariales</taxon>
        <taxon>Verrucariaceae</taxon>
        <taxon>Endocarpon</taxon>
    </lineage>
</organism>
<accession>A0A8H7E7Y6</accession>
<name>A0A8H7E7Y6_9EURO</name>
<dbReference type="EMBL" id="JAACFV010000019">
    <property type="protein sequence ID" value="KAF7511558.1"/>
    <property type="molecule type" value="Genomic_DNA"/>
</dbReference>
<proteinExistence type="predicted"/>
<dbReference type="PANTHER" id="PTHR46082">
    <property type="entry name" value="ATP/GTP-BINDING PROTEIN-RELATED"/>
    <property type="match status" value="1"/>
</dbReference>
<dbReference type="GO" id="GO:0009116">
    <property type="term" value="P:nucleoside metabolic process"/>
    <property type="evidence" value="ECO:0007669"/>
    <property type="project" value="InterPro"/>
</dbReference>
<protein>
    <recommendedName>
        <fullName evidence="3">Nucleoside phosphorylase domain-containing protein</fullName>
    </recommendedName>
</protein>
<gene>
    <name evidence="1" type="ORF">GJ744_004146</name>
</gene>
<dbReference type="AlphaFoldDB" id="A0A8H7E7Y6"/>
<evidence type="ECO:0000313" key="1">
    <source>
        <dbReference type="EMBL" id="KAF7511558.1"/>
    </source>
</evidence>
<evidence type="ECO:0000313" key="2">
    <source>
        <dbReference type="Proteomes" id="UP000606974"/>
    </source>
</evidence>
<dbReference type="InterPro" id="IPR035994">
    <property type="entry name" value="Nucleoside_phosphorylase_sf"/>
</dbReference>
<comment type="caution">
    <text evidence="1">The sequence shown here is derived from an EMBL/GenBank/DDBJ whole genome shotgun (WGS) entry which is preliminary data.</text>
</comment>
<dbReference type="Gene3D" id="3.40.50.1580">
    <property type="entry name" value="Nucleoside phosphorylase domain"/>
    <property type="match status" value="1"/>
</dbReference>
<dbReference type="PANTHER" id="PTHR46082:SF6">
    <property type="entry name" value="AAA+ ATPASE DOMAIN-CONTAINING PROTEIN-RELATED"/>
    <property type="match status" value="1"/>
</dbReference>
<dbReference type="SUPFAM" id="SSF53167">
    <property type="entry name" value="Purine and uridine phosphorylases"/>
    <property type="match status" value="1"/>
</dbReference>
<dbReference type="OrthoDB" id="20872at2759"/>
<keyword evidence="2" id="KW-1185">Reference proteome</keyword>
<dbReference type="GO" id="GO:0003824">
    <property type="term" value="F:catalytic activity"/>
    <property type="evidence" value="ECO:0007669"/>
    <property type="project" value="InterPro"/>
</dbReference>
<dbReference type="InterPro" id="IPR053137">
    <property type="entry name" value="NLR-like"/>
</dbReference>
<evidence type="ECO:0008006" key="3">
    <source>
        <dbReference type="Google" id="ProtNLM"/>
    </source>
</evidence>
<reference evidence="1" key="1">
    <citation type="submission" date="2020-02" db="EMBL/GenBank/DDBJ databases">
        <authorList>
            <person name="Palmer J.M."/>
        </authorList>
    </citation>
    <scope>NUCLEOTIDE SEQUENCE</scope>
    <source>
        <strain evidence="1">EPUS1.4</strain>
        <tissue evidence="1">Thallus</tissue>
    </source>
</reference>
<sequence>MSQPPSPAIHFGSLGSGDVVMKSAWHRDLIAAEENVIGFEMEGARVWDNFPTIVIKGVCDYADSHKDKRWQSYASITAAACAKALLRQ</sequence>
<dbReference type="Proteomes" id="UP000606974">
    <property type="component" value="Unassembled WGS sequence"/>
</dbReference>